<dbReference type="InterPro" id="IPR013685">
    <property type="entry name" value="POTRA_FtsQ_type"/>
</dbReference>
<evidence type="ECO:0000259" key="8">
    <source>
        <dbReference type="Pfam" id="PF08478"/>
    </source>
</evidence>
<evidence type="ECO:0000259" key="7">
    <source>
        <dbReference type="Pfam" id="PF03799"/>
    </source>
</evidence>
<dbReference type="InterPro" id="IPR050487">
    <property type="entry name" value="FtsQ_DivIB"/>
</dbReference>
<organism evidence="9 10">
    <name type="scientific">Candidatus Nealsonbacteria bacterium CG_4_10_14_0_8_um_filter_37_14</name>
    <dbReference type="NCBI Taxonomy" id="1974684"/>
    <lineage>
        <taxon>Bacteria</taxon>
        <taxon>Candidatus Nealsoniibacteriota</taxon>
    </lineage>
</organism>
<dbReference type="GO" id="GO:0005886">
    <property type="term" value="C:plasma membrane"/>
    <property type="evidence" value="ECO:0007669"/>
    <property type="project" value="TreeGrafter"/>
</dbReference>
<keyword evidence="1" id="KW-1003">Cell membrane</keyword>
<name>A0A2M7R634_9BACT</name>
<evidence type="ECO:0000256" key="4">
    <source>
        <dbReference type="ARBA" id="ARBA00022989"/>
    </source>
</evidence>
<keyword evidence="4 6" id="KW-1133">Transmembrane helix</keyword>
<protein>
    <submittedName>
        <fullName evidence="9">Uncharacterized protein</fullName>
    </submittedName>
</protein>
<proteinExistence type="predicted"/>
<sequence length="273" mass="32442">MKKALRKPYRIKRKKSIFHNRLFWLGVLILVIAGTAFYYLFFSETFQVKKIIITGKDYNPPTASSHSQSEWAPRVSMEELELLIDKNLEKKISFFDTKNIFLVDFNQINKIVLANFPQIAKASFGRQLPDKIKIEIEERRPAAIFIYDKNYFLLDKEGIIFEKINEENETELLKIKNFTLNQDLKLGERVIEKEKVDQIMKINSGLINLNLKILEASLMTEKRLNLKTEEGWEIYFNLEKDLDWSLTQLKLVLEEKISPERYIDLRFEKLYYK</sequence>
<dbReference type="InterPro" id="IPR005548">
    <property type="entry name" value="Cell_div_FtsQ/DivIB_C"/>
</dbReference>
<feature type="domain" description="Cell division protein FtsQ/DivIB C-terminal" evidence="7">
    <location>
        <begin position="148"/>
        <end position="266"/>
    </location>
</feature>
<evidence type="ECO:0000256" key="3">
    <source>
        <dbReference type="ARBA" id="ARBA00022692"/>
    </source>
</evidence>
<dbReference type="EMBL" id="PFLW01000079">
    <property type="protein sequence ID" value="PIY88582.1"/>
    <property type="molecule type" value="Genomic_DNA"/>
</dbReference>
<evidence type="ECO:0000256" key="1">
    <source>
        <dbReference type="ARBA" id="ARBA00022475"/>
    </source>
</evidence>
<evidence type="ECO:0000256" key="5">
    <source>
        <dbReference type="ARBA" id="ARBA00023306"/>
    </source>
</evidence>
<gene>
    <name evidence="9" type="ORF">COY73_03355</name>
</gene>
<reference evidence="10" key="1">
    <citation type="submission" date="2017-09" db="EMBL/GenBank/DDBJ databases">
        <title>Depth-based differentiation of microbial function through sediment-hosted aquifers and enrichment of novel symbionts in the deep terrestrial subsurface.</title>
        <authorList>
            <person name="Probst A.J."/>
            <person name="Ladd B."/>
            <person name="Jarett J.K."/>
            <person name="Geller-Mcgrath D.E."/>
            <person name="Sieber C.M.K."/>
            <person name="Emerson J.B."/>
            <person name="Anantharaman K."/>
            <person name="Thomas B.C."/>
            <person name="Malmstrom R."/>
            <person name="Stieglmeier M."/>
            <person name="Klingl A."/>
            <person name="Woyke T."/>
            <person name="Ryan C.M."/>
            <person name="Banfield J.F."/>
        </authorList>
    </citation>
    <scope>NUCLEOTIDE SEQUENCE [LARGE SCALE GENOMIC DNA]</scope>
</reference>
<keyword evidence="5" id="KW-0131">Cell cycle</keyword>
<accession>A0A2M7R634</accession>
<dbReference type="AlphaFoldDB" id="A0A2M7R634"/>
<dbReference type="PANTHER" id="PTHR37820:SF1">
    <property type="entry name" value="CELL DIVISION PROTEIN FTSQ"/>
    <property type="match status" value="1"/>
</dbReference>
<keyword evidence="6" id="KW-0472">Membrane</keyword>
<keyword evidence="3 6" id="KW-0812">Transmembrane</keyword>
<dbReference type="Pfam" id="PF08478">
    <property type="entry name" value="POTRA_1"/>
    <property type="match status" value="1"/>
</dbReference>
<feature type="transmembrane region" description="Helical" evidence="6">
    <location>
        <begin position="21"/>
        <end position="41"/>
    </location>
</feature>
<feature type="domain" description="POTRA" evidence="8">
    <location>
        <begin position="95"/>
        <end position="139"/>
    </location>
</feature>
<dbReference type="Pfam" id="PF03799">
    <property type="entry name" value="FtsQ_DivIB_C"/>
    <property type="match status" value="1"/>
</dbReference>
<evidence type="ECO:0000313" key="10">
    <source>
        <dbReference type="Proteomes" id="UP000230767"/>
    </source>
</evidence>
<evidence type="ECO:0000256" key="6">
    <source>
        <dbReference type="SAM" id="Phobius"/>
    </source>
</evidence>
<evidence type="ECO:0000313" key="9">
    <source>
        <dbReference type="EMBL" id="PIY88582.1"/>
    </source>
</evidence>
<dbReference type="PANTHER" id="PTHR37820">
    <property type="entry name" value="CELL DIVISION PROTEIN DIVIB"/>
    <property type="match status" value="1"/>
</dbReference>
<evidence type="ECO:0000256" key="2">
    <source>
        <dbReference type="ARBA" id="ARBA00022618"/>
    </source>
</evidence>
<dbReference type="Proteomes" id="UP000230767">
    <property type="component" value="Unassembled WGS sequence"/>
</dbReference>
<comment type="caution">
    <text evidence="9">The sequence shown here is derived from an EMBL/GenBank/DDBJ whole genome shotgun (WGS) entry which is preliminary data.</text>
</comment>
<dbReference type="GO" id="GO:0051301">
    <property type="term" value="P:cell division"/>
    <property type="evidence" value="ECO:0007669"/>
    <property type="project" value="UniProtKB-KW"/>
</dbReference>
<keyword evidence="2" id="KW-0132">Cell division</keyword>
<dbReference type="Gene3D" id="3.10.20.310">
    <property type="entry name" value="membrane protein fhac"/>
    <property type="match status" value="1"/>
</dbReference>